<dbReference type="AlphaFoldDB" id="A0A914EPG5"/>
<dbReference type="Pfam" id="PF00014">
    <property type="entry name" value="Kunitz_BPTI"/>
    <property type="match status" value="4"/>
</dbReference>
<dbReference type="Proteomes" id="UP000887540">
    <property type="component" value="Unplaced"/>
</dbReference>
<dbReference type="InterPro" id="IPR028150">
    <property type="entry name" value="Lustrin_cystein"/>
</dbReference>
<keyword evidence="3" id="KW-1185">Reference proteome</keyword>
<organism evidence="3 4">
    <name type="scientific">Acrobeloides nanus</name>
    <dbReference type="NCBI Taxonomy" id="290746"/>
    <lineage>
        <taxon>Eukaryota</taxon>
        <taxon>Metazoa</taxon>
        <taxon>Ecdysozoa</taxon>
        <taxon>Nematoda</taxon>
        <taxon>Chromadorea</taxon>
        <taxon>Rhabditida</taxon>
        <taxon>Tylenchina</taxon>
        <taxon>Cephalobomorpha</taxon>
        <taxon>Cephaloboidea</taxon>
        <taxon>Cephalobidae</taxon>
        <taxon>Acrobeloides</taxon>
    </lineage>
</organism>
<dbReference type="SUPFAM" id="SSF57362">
    <property type="entry name" value="BPTI-like"/>
    <property type="match status" value="4"/>
</dbReference>
<dbReference type="PANTHER" id="PTHR46339:SF11">
    <property type="entry name" value="BPTI_KUNITZ INHIBITOR DOMAIN-CONTAINING PROTEIN"/>
    <property type="match status" value="1"/>
</dbReference>
<dbReference type="PANTHER" id="PTHR46339">
    <property type="entry name" value="PROTEIN CBG15282-RELATED"/>
    <property type="match status" value="1"/>
</dbReference>
<keyword evidence="1" id="KW-0732">Signal</keyword>
<dbReference type="SMART" id="SM00289">
    <property type="entry name" value="WR1"/>
    <property type="match status" value="6"/>
</dbReference>
<evidence type="ECO:0000259" key="2">
    <source>
        <dbReference type="PROSITE" id="PS50279"/>
    </source>
</evidence>
<accession>A0A914EPG5</accession>
<dbReference type="Pfam" id="PF01683">
    <property type="entry name" value="EB"/>
    <property type="match status" value="1"/>
</dbReference>
<dbReference type="PROSITE" id="PS00280">
    <property type="entry name" value="BPTI_KUNITZ_1"/>
    <property type="match status" value="2"/>
</dbReference>
<dbReference type="Gene3D" id="4.10.410.10">
    <property type="entry name" value="Pancreatic trypsin inhibitor Kunitz domain"/>
    <property type="match status" value="4"/>
</dbReference>
<feature type="domain" description="BPTI/Kunitz inhibitor" evidence="2">
    <location>
        <begin position="661"/>
        <end position="713"/>
    </location>
</feature>
<dbReference type="SMART" id="SM00131">
    <property type="entry name" value="KU"/>
    <property type="match status" value="4"/>
</dbReference>
<feature type="chain" id="PRO_5037595118" evidence="1">
    <location>
        <begin position="37"/>
        <end position="970"/>
    </location>
</feature>
<dbReference type="InterPro" id="IPR036880">
    <property type="entry name" value="Kunitz_BPTI_sf"/>
</dbReference>
<dbReference type="InterPro" id="IPR020901">
    <property type="entry name" value="Prtase_inh_Kunz-CS"/>
</dbReference>
<evidence type="ECO:0000256" key="1">
    <source>
        <dbReference type="SAM" id="SignalP"/>
    </source>
</evidence>
<reference evidence="4" key="1">
    <citation type="submission" date="2022-11" db="UniProtKB">
        <authorList>
            <consortium name="WormBaseParasite"/>
        </authorList>
    </citation>
    <scope>IDENTIFICATION</scope>
</reference>
<dbReference type="GO" id="GO:0004867">
    <property type="term" value="F:serine-type endopeptidase inhibitor activity"/>
    <property type="evidence" value="ECO:0007669"/>
    <property type="project" value="InterPro"/>
</dbReference>
<feature type="domain" description="BPTI/Kunitz inhibitor" evidence="2">
    <location>
        <begin position="551"/>
        <end position="602"/>
    </location>
</feature>
<feature type="domain" description="BPTI/Kunitz inhibitor" evidence="2">
    <location>
        <begin position="470"/>
        <end position="493"/>
    </location>
</feature>
<dbReference type="Pfam" id="PF14625">
    <property type="entry name" value="Lustrin_cystein"/>
    <property type="match status" value="4"/>
</dbReference>
<dbReference type="InterPro" id="IPR002223">
    <property type="entry name" value="Kunitz_BPTI"/>
</dbReference>
<proteinExistence type="predicted"/>
<dbReference type="InterPro" id="IPR006149">
    <property type="entry name" value="EB_dom"/>
</dbReference>
<dbReference type="CDD" id="cd00109">
    <property type="entry name" value="Kunitz-type"/>
    <property type="match status" value="3"/>
</dbReference>
<dbReference type="WBParaSite" id="ACRNAN_scaffold921.g30286.t2">
    <property type="protein sequence ID" value="ACRNAN_scaffold921.g30286.t2"/>
    <property type="gene ID" value="ACRNAN_scaffold921.g30286"/>
</dbReference>
<dbReference type="InterPro" id="IPR053014">
    <property type="entry name" value="Cuticle_assoc_divergent"/>
</dbReference>
<dbReference type="InterPro" id="IPR006150">
    <property type="entry name" value="Cys_repeat_1"/>
</dbReference>
<evidence type="ECO:0000313" key="4">
    <source>
        <dbReference type="WBParaSite" id="ACRNAN_scaffold921.g30286.t2"/>
    </source>
</evidence>
<dbReference type="PROSITE" id="PS50279">
    <property type="entry name" value="BPTI_KUNITZ_2"/>
    <property type="match status" value="4"/>
</dbReference>
<name>A0A914EPG5_9BILA</name>
<feature type="signal peptide" evidence="1">
    <location>
        <begin position="1"/>
        <end position="36"/>
    </location>
</feature>
<protein>
    <submittedName>
        <fullName evidence="4">BPTI/Kunitz inhibitor domain-containing protein</fullName>
    </submittedName>
</protein>
<evidence type="ECO:0000313" key="3">
    <source>
        <dbReference type="Proteomes" id="UP000887540"/>
    </source>
</evidence>
<dbReference type="CDD" id="cd22593">
    <property type="entry name" value="Kunitz_conkunitzin"/>
    <property type="match status" value="1"/>
</dbReference>
<feature type="domain" description="BPTI/Kunitz inhibitor" evidence="2">
    <location>
        <begin position="190"/>
        <end position="244"/>
    </location>
</feature>
<sequence length="970" mass="106114">MLLQRRFRHSPCARWQCLRWLTLWILALTGPEYSYAQHGTVGRPCEVSTDCGTGNYCAGNKRCACLTTYVEIDSYCWRKINPGESGCTQNRQCEAVWPGAYCRSGECRCANNQPPFRTRDGLVCLNYGFCPLNGNNPKFRIENQVQQCYGGADATCEAIGALAYDCICDSDDCTVNNPISFCCPSRAFACIQPPNEGYTPPGGGTTLNHWYHDPITGECRELKYQGYGGNANNFQTKDHCESYCKQSMLVSSNTKAMEAMPTTSRPRTTVKVIVNKHAIEACHFTVIERPVSNRSLFIVKETIMAATIRTTSARLWEHYSNAVQHTCTSAPEMVLFLLKYTTRPVDFHPNTSTWVSLTEVETPILVSITIPEKAVAFNSRTWDKVVTSTTSFHKTTARSSAREFSVAPVSHSRTVVASATWNALQQVAVQIVVLQPIAVNLRLVAPRLVEFAVRDHNMCASCPENKVTVEFIYSGCQGNANNFETYKECQDYCRDARSEPQCIQGTALTDSNGNFIICGGATSVTTTCPANYYCYYDGTTYGCCPTQAYTCSLSAKSGAVCGPAVTRWYYDSTTRTCQTYSFNGCDGNSNNFATQQDCKDYCRVESCPDGGEVWKEPNGAARACTSNRQCPSTHYCTPVTTWTGTVYQTKSLCCPSKNYVCSQPRDVGVRCSSTRITRYFFNADSKTCQTFEYNGCEGNRNNFASQKACQNYCLSEACPPGTVVAKESDTSRLIQCSNPGGSGRVSGGCPDGYTCYSSPLLDQSVCCGASTELQALCPASSTPFISALSLQPMQCTPNVDGACPGNFFCWFSTTTTSVNAFYCCRSPDTVDTGYCPPQLVPVPGDGGAQYRYCSPSAPINDAIQGCGPNRHCQYSTNLERYICCGLESDVRLPNVCPPQPANLVPVELAGNYRTCNPYARSGTPQSCPDNSACLYTGVDNGFLCCRVQLSSNGGTAHHMTAAAIDMEEDS</sequence>